<dbReference type="InterPro" id="IPR045083">
    <property type="entry name" value="ATP_synth_F0_asu_bact/mt"/>
</dbReference>
<keyword evidence="7 11" id="KW-1133">Transmembrane helix</keyword>
<evidence type="ECO:0000256" key="3">
    <source>
        <dbReference type="ARBA" id="ARBA00022448"/>
    </source>
</evidence>
<keyword evidence="10" id="KW-0066">ATP synthesis</keyword>
<evidence type="ECO:0000256" key="10">
    <source>
        <dbReference type="ARBA" id="ARBA00023310"/>
    </source>
</evidence>
<dbReference type="Gene3D" id="1.20.120.220">
    <property type="entry name" value="ATP synthase, F0 complex, subunit A"/>
    <property type="match status" value="1"/>
</dbReference>
<comment type="similarity">
    <text evidence="2">Belongs to the ATPase A chain family.</text>
</comment>
<keyword evidence="5 11" id="KW-0812">Transmembrane</keyword>
<dbReference type="PANTHER" id="PTHR11410:SF0">
    <property type="entry name" value="ATP SYNTHASE SUBUNIT A"/>
    <property type="match status" value="1"/>
</dbReference>
<dbReference type="GO" id="GO:0045259">
    <property type="term" value="C:proton-transporting ATP synthase complex"/>
    <property type="evidence" value="ECO:0007669"/>
    <property type="project" value="UniProtKB-KW"/>
</dbReference>
<dbReference type="PANTHER" id="PTHR11410">
    <property type="entry name" value="ATP SYNTHASE SUBUNIT A"/>
    <property type="match status" value="1"/>
</dbReference>
<evidence type="ECO:0000256" key="7">
    <source>
        <dbReference type="ARBA" id="ARBA00022989"/>
    </source>
</evidence>
<dbReference type="Pfam" id="PF00119">
    <property type="entry name" value="ATP-synt_A"/>
    <property type="match status" value="1"/>
</dbReference>
<evidence type="ECO:0000256" key="1">
    <source>
        <dbReference type="ARBA" id="ARBA00004141"/>
    </source>
</evidence>
<dbReference type="SUPFAM" id="SSF81336">
    <property type="entry name" value="F1F0 ATP synthase subunit A"/>
    <property type="match status" value="1"/>
</dbReference>
<keyword evidence="8" id="KW-0406">Ion transport</keyword>
<evidence type="ECO:0000256" key="2">
    <source>
        <dbReference type="ARBA" id="ARBA00006810"/>
    </source>
</evidence>
<evidence type="ECO:0000256" key="11">
    <source>
        <dbReference type="SAM" id="Phobius"/>
    </source>
</evidence>
<evidence type="ECO:0000256" key="4">
    <source>
        <dbReference type="ARBA" id="ARBA00022547"/>
    </source>
</evidence>
<protein>
    <recommendedName>
        <fullName evidence="13">ATP synthase subunit a</fullName>
    </recommendedName>
</protein>
<evidence type="ECO:0000256" key="6">
    <source>
        <dbReference type="ARBA" id="ARBA00022781"/>
    </source>
</evidence>
<sequence>MSANQNESFGDILLHHVTNDLNYIYLPLHLFGVDISITKHVIMLWIVGILTICLALYGTQRYRRNINATPKGLSHLYELLMDFIRNDIIRPNIGNKYGNFWLPLITTYFIFILTSNLLGLIPIFELIPGGSSTVTGNFAVTVALATITFFAIIIAGSMKHGFVGYWKHMIPSNVPAPV</sequence>
<keyword evidence="3" id="KW-0813">Transport</keyword>
<dbReference type="CDD" id="cd00310">
    <property type="entry name" value="ATP-synt_Fo_a_6"/>
    <property type="match status" value="1"/>
</dbReference>
<reference evidence="12" key="1">
    <citation type="submission" date="2018-05" db="EMBL/GenBank/DDBJ databases">
        <authorList>
            <person name="Lanie J.A."/>
            <person name="Ng W.-L."/>
            <person name="Kazmierczak K.M."/>
            <person name="Andrzejewski T.M."/>
            <person name="Davidsen T.M."/>
            <person name="Wayne K.J."/>
            <person name="Tettelin H."/>
            <person name="Glass J.I."/>
            <person name="Rusch D."/>
            <person name="Podicherti R."/>
            <person name="Tsui H.-C.T."/>
            <person name="Winkler M.E."/>
        </authorList>
    </citation>
    <scope>NUCLEOTIDE SEQUENCE</scope>
</reference>
<dbReference type="GO" id="GO:0046933">
    <property type="term" value="F:proton-transporting ATP synthase activity, rotational mechanism"/>
    <property type="evidence" value="ECO:0007669"/>
    <property type="project" value="TreeGrafter"/>
</dbReference>
<evidence type="ECO:0000256" key="8">
    <source>
        <dbReference type="ARBA" id="ARBA00023065"/>
    </source>
</evidence>
<keyword evidence="9 11" id="KW-0472">Membrane</keyword>
<dbReference type="EMBL" id="UINC01214064">
    <property type="protein sequence ID" value="SVE39125.1"/>
    <property type="molecule type" value="Genomic_DNA"/>
</dbReference>
<comment type="subcellular location">
    <subcellularLocation>
        <location evidence="1">Membrane</location>
        <topology evidence="1">Multi-pass membrane protein</topology>
    </subcellularLocation>
</comment>
<gene>
    <name evidence="12" type="ORF">METZ01_LOCUS491979</name>
</gene>
<feature type="transmembrane region" description="Helical" evidence="11">
    <location>
        <begin position="100"/>
        <end position="124"/>
    </location>
</feature>
<feature type="transmembrane region" description="Helical" evidence="11">
    <location>
        <begin position="136"/>
        <end position="158"/>
    </location>
</feature>
<accession>A0A383D4D8</accession>
<proteinExistence type="inferred from homology"/>
<dbReference type="AlphaFoldDB" id="A0A383D4D8"/>
<feature type="transmembrane region" description="Helical" evidence="11">
    <location>
        <begin position="37"/>
        <end position="57"/>
    </location>
</feature>
<evidence type="ECO:0008006" key="13">
    <source>
        <dbReference type="Google" id="ProtNLM"/>
    </source>
</evidence>
<keyword evidence="4" id="KW-0138">CF(0)</keyword>
<evidence type="ECO:0000313" key="12">
    <source>
        <dbReference type="EMBL" id="SVE39125.1"/>
    </source>
</evidence>
<organism evidence="12">
    <name type="scientific">marine metagenome</name>
    <dbReference type="NCBI Taxonomy" id="408172"/>
    <lineage>
        <taxon>unclassified sequences</taxon>
        <taxon>metagenomes</taxon>
        <taxon>ecological metagenomes</taxon>
    </lineage>
</organism>
<name>A0A383D4D8_9ZZZZ</name>
<dbReference type="InterPro" id="IPR035908">
    <property type="entry name" value="F0_ATP_A_sf"/>
</dbReference>
<feature type="non-terminal residue" evidence="12">
    <location>
        <position position="178"/>
    </location>
</feature>
<dbReference type="InterPro" id="IPR000568">
    <property type="entry name" value="ATP_synth_F0_asu"/>
</dbReference>
<evidence type="ECO:0000256" key="5">
    <source>
        <dbReference type="ARBA" id="ARBA00022692"/>
    </source>
</evidence>
<keyword evidence="6" id="KW-0375">Hydrogen ion transport</keyword>
<evidence type="ECO:0000256" key="9">
    <source>
        <dbReference type="ARBA" id="ARBA00023136"/>
    </source>
</evidence>